<proteinExistence type="predicted"/>
<dbReference type="Proteomes" id="UP000613177">
    <property type="component" value="Unassembled WGS sequence"/>
</dbReference>
<dbReference type="EMBL" id="JAEPRE010000005">
    <property type="protein sequence ID" value="KAG2237479.1"/>
    <property type="molecule type" value="Genomic_DNA"/>
</dbReference>
<accession>A0A8H7SUV9</accession>
<evidence type="ECO:0000313" key="3">
    <source>
        <dbReference type="Proteomes" id="UP000613177"/>
    </source>
</evidence>
<protein>
    <submittedName>
        <fullName evidence="2">Uncharacterized protein</fullName>
    </submittedName>
</protein>
<name>A0A8H7SUV9_9FUNG</name>
<dbReference type="AlphaFoldDB" id="A0A8H7SUV9"/>
<keyword evidence="3" id="KW-1185">Reference proteome</keyword>
<evidence type="ECO:0000256" key="1">
    <source>
        <dbReference type="SAM" id="MobiDB-lite"/>
    </source>
</evidence>
<sequence>MSTSTLHISISFEREPIELDILSDKLTWSNLVTLIDSMHAIDTPVTLYYKKDTEGEIEALQTQDQLAQLLIPDIKGLRFYAQKELVTKPVYILPANAFVTLTQFVDKNKSIISSSHRLARSVGMLAFFIAQDTAENKFEHEFEGLENLVTRKLNKSKCREKQQTEETGDEQDYPLESSFVGYCKFGRPDGHYFGGRGDHYFGGRGGHHFGGRGGHHFGRHGGFGGPGGLSRDNGGSFGGHGKHFGGCDGPSDIFNDRGEYFSRGGHFGRKGIIFGRGGPFGGKGKHGRGGCPSSSDTEEFGSFGKLARGFHGRYDRHEGRFSPFDKREKSSSCRNFENSSEESSSEEERRAREKYFLKKIQRGKRFALKKHRFHFT</sequence>
<feature type="region of interest" description="Disordered" evidence="1">
    <location>
        <begin position="319"/>
        <end position="351"/>
    </location>
</feature>
<reference evidence="2" key="1">
    <citation type="submission" date="2021-01" db="EMBL/GenBank/DDBJ databases">
        <title>Metabolic potential, ecology and presence of endohyphal bacteria is reflected in genomic diversity of Mucoromycotina.</title>
        <authorList>
            <person name="Muszewska A."/>
            <person name="Okrasinska A."/>
            <person name="Steczkiewicz K."/>
            <person name="Drgas O."/>
            <person name="Orlowska M."/>
            <person name="Perlinska-Lenart U."/>
            <person name="Aleksandrzak-Piekarczyk T."/>
            <person name="Szatraj K."/>
            <person name="Zielenkiewicz U."/>
            <person name="Pilsyk S."/>
            <person name="Malc E."/>
            <person name="Mieczkowski P."/>
            <person name="Kruszewska J.S."/>
            <person name="Biernat P."/>
            <person name="Pawlowska J."/>
        </authorList>
    </citation>
    <scope>NUCLEOTIDE SEQUENCE</scope>
    <source>
        <strain evidence="2">WA0000018081</strain>
    </source>
</reference>
<gene>
    <name evidence="2" type="ORF">INT48_005512</name>
</gene>
<comment type="caution">
    <text evidence="2">The sequence shown here is derived from an EMBL/GenBank/DDBJ whole genome shotgun (WGS) entry which is preliminary data.</text>
</comment>
<feature type="compositionally biased region" description="Basic and acidic residues" evidence="1">
    <location>
        <begin position="319"/>
        <end position="331"/>
    </location>
</feature>
<organism evidence="2 3">
    <name type="scientific">Thamnidium elegans</name>
    <dbReference type="NCBI Taxonomy" id="101142"/>
    <lineage>
        <taxon>Eukaryota</taxon>
        <taxon>Fungi</taxon>
        <taxon>Fungi incertae sedis</taxon>
        <taxon>Mucoromycota</taxon>
        <taxon>Mucoromycotina</taxon>
        <taxon>Mucoromycetes</taxon>
        <taxon>Mucorales</taxon>
        <taxon>Mucorineae</taxon>
        <taxon>Mucoraceae</taxon>
        <taxon>Thamnidium</taxon>
    </lineage>
</organism>
<evidence type="ECO:0000313" key="2">
    <source>
        <dbReference type="EMBL" id="KAG2237479.1"/>
    </source>
</evidence>
<dbReference type="OrthoDB" id="2290541at2759"/>